<dbReference type="InterPro" id="IPR018714">
    <property type="entry name" value="DUF2237"/>
</dbReference>
<gene>
    <name evidence="1" type="ORF">GM160_06150</name>
</gene>
<organism evidence="1 2">
    <name type="scientific">Guyparkeria halophila</name>
    <dbReference type="NCBI Taxonomy" id="47960"/>
    <lineage>
        <taxon>Bacteria</taxon>
        <taxon>Pseudomonadati</taxon>
        <taxon>Pseudomonadota</taxon>
        <taxon>Gammaproteobacteria</taxon>
        <taxon>Chromatiales</taxon>
        <taxon>Thioalkalibacteraceae</taxon>
        <taxon>Guyparkeria</taxon>
    </lineage>
</organism>
<keyword evidence="2" id="KW-1185">Reference proteome</keyword>
<dbReference type="Proteomes" id="UP000427716">
    <property type="component" value="Chromosome"/>
</dbReference>
<dbReference type="AlphaFoldDB" id="A0A6I6D568"/>
<name>A0A6I6D568_9GAMM</name>
<dbReference type="PANTHER" id="PTHR37466">
    <property type="entry name" value="SLR1628 PROTEIN"/>
    <property type="match status" value="1"/>
</dbReference>
<dbReference type="Pfam" id="PF09996">
    <property type="entry name" value="DUF2237"/>
    <property type="match status" value="1"/>
</dbReference>
<dbReference type="EMBL" id="CP046415">
    <property type="protein sequence ID" value="QGT78511.1"/>
    <property type="molecule type" value="Genomic_DNA"/>
</dbReference>
<protein>
    <submittedName>
        <fullName evidence="1">DUF2237 family protein</fullName>
    </submittedName>
</protein>
<dbReference type="RefSeq" id="WP_136866110.1">
    <property type="nucleotide sequence ID" value="NZ_CP046415.1"/>
</dbReference>
<dbReference type="PANTHER" id="PTHR37466:SF1">
    <property type="entry name" value="SLR1628 PROTEIN"/>
    <property type="match status" value="1"/>
</dbReference>
<evidence type="ECO:0000313" key="1">
    <source>
        <dbReference type="EMBL" id="QGT78511.1"/>
    </source>
</evidence>
<reference evidence="1 2" key="1">
    <citation type="submission" date="2019-11" db="EMBL/GenBank/DDBJ databases">
        <authorList>
            <person name="Zhang J."/>
            <person name="Sun C."/>
        </authorList>
    </citation>
    <scope>NUCLEOTIDE SEQUENCE [LARGE SCALE GENOMIC DNA]</scope>
    <source>
        <strain evidence="2">sp2</strain>
    </source>
</reference>
<evidence type="ECO:0000313" key="2">
    <source>
        <dbReference type="Proteomes" id="UP000427716"/>
    </source>
</evidence>
<dbReference type="KEGG" id="ghl:GM160_06150"/>
<dbReference type="Gene3D" id="3.30.56.110">
    <property type="entry name" value="Protein of unknown function DUF2237"/>
    <property type="match status" value="1"/>
</dbReference>
<accession>A0A6I6D568</accession>
<sequence length="135" mass="14642">MTNAALNVLGLPLAKCSVDPVTGFYRDGRCLVGAEDGGVHGVCAELDDAFLDYTAAQGNELRRPIPAYDFPGLTAGDRWCVCAWRWREAFEAGVAPPVVLAATHHEVLRVIKLRDLIEHAVDPPASGLDDGFYEF</sequence>
<proteinExistence type="predicted"/>